<dbReference type="Proteomes" id="UP000694050">
    <property type="component" value="Unassembled WGS sequence"/>
</dbReference>
<protein>
    <submittedName>
        <fullName evidence="2">Uncharacterized protein</fullName>
    </submittedName>
</protein>
<accession>A0A8J5NI35</accession>
<feature type="region of interest" description="Disordered" evidence="1">
    <location>
        <begin position="161"/>
        <end position="188"/>
    </location>
</feature>
<proteinExistence type="predicted"/>
<name>A0A8J5NI35_FUSOX</name>
<evidence type="ECO:0000256" key="1">
    <source>
        <dbReference type="SAM" id="MobiDB-lite"/>
    </source>
</evidence>
<dbReference type="AlphaFoldDB" id="A0A8J5NI35"/>
<gene>
    <name evidence="2" type="ORF">Forpe1208_v016951</name>
</gene>
<reference evidence="2" key="1">
    <citation type="submission" date="2021-04" db="EMBL/GenBank/DDBJ databases">
        <title>First draft genome resource for Brassicaceae pathogens Fusarium oxysporum f. sp. raphani and Fusarium oxysporum f. sp. rapae.</title>
        <authorList>
            <person name="Asai S."/>
        </authorList>
    </citation>
    <scope>NUCLEOTIDE SEQUENCE</scope>
    <source>
        <strain evidence="2">Tf1208</strain>
    </source>
</reference>
<organism evidence="2 3">
    <name type="scientific">Fusarium oxysporum f. sp. rapae</name>
    <dbReference type="NCBI Taxonomy" id="485398"/>
    <lineage>
        <taxon>Eukaryota</taxon>
        <taxon>Fungi</taxon>
        <taxon>Dikarya</taxon>
        <taxon>Ascomycota</taxon>
        <taxon>Pezizomycotina</taxon>
        <taxon>Sordariomycetes</taxon>
        <taxon>Hypocreomycetidae</taxon>
        <taxon>Hypocreales</taxon>
        <taxon>Nectriaceae</taxon>
        <taxon>Fusarium</taxon>
        <taxon>Fusarium oxysporum species complex</taxon>
    </lineage>
</organism>
<evidence type="ECO:0000313" key="2">
    <source>
        <dbReference type="EMBL" id="KAG7402737.1"/>
    </source>
</evidence>
<dbReference type="EMBL" id="JAELUQ010000017">
    <property type="protein sequence ID" value="KAG7402737.1"/>
    <property type="molecule type" value="Genomic_DNA"/>
</dbReference>
<comment type="caution">
    <text evidence="2">The sequence shown here is derived from an EMBL/GenBank/DDBJ whole genome shotgun (WGS) entry which is preliminary data.</text>
</comment>
<sequence length="188" mass="21025">MASAQLYAMALERSAQPDLPTEHNKVPHGIARLLDTDRIACKTWLQEMNFLCPGEGEDKEVWAKIKRNWIGYLSATSPTPEVALAPNRKVVQFTGGDGDDNGVENARGQKRRFADDRRRRMTIQSAFWNDLDEMEAMTERWPRAARAYQVFKSGTRPIPASAPITYPQPSLSTTTSGTGPIPKIHLIS</sequence>
<evidence type="ECO:0000313" key="3">
    <source>
        <dbReference type="Proteomes" id="UP000694050"/>
    </source>
</evidence>